<feature type="domain" description="J" evidence="2">
    <location>
        <begin position="9"/>
        <end position="75"/>
    </location>
</feature>
<evidence type="ECO:0000313" key="3">
    <source>
        <dbReference type="EMBL" id="PVH94297.1"/>
    </source>
</evidence>
<dbReference type="OrthoDB" id="10250354at2759"/>
<dbReference type="PRINTS" id="PR00625">
    <property type="entry name" value="JDOMAIN"/>
</dbReference>
<keyword evidence="4" id="KW-1185">Reference proteome</keyword>
<evidence type="ECO:0000256" key="1">
    <source>
        <dbReference type="SAM" id="MobiDB-lite"/>
    </source>
</evidence>
<feature type="compositionally biased region" description="Polar residues" evidence="1">
    <location>
        <begin position="201"/>
        <end position="220"/>
    </location>
</feature>
<dbReference type="Gene3D" id="1.10.287.110">
    <property type="entry name" value="DnaJ domain"/>
    <property type="match status" value="1"/>
</dbReference>
<evidence type="ECO:0000259" key="2">
    <source>
        <dbReference type="PROSITE" id="PS50076"/>
    </source>
</evidence>
<protein>
    <recommendedName>
        <fullName evidence="2">J domain-containing protein</fullName>
    </recommendedName>
</protein>
<feature type="compositionally biased region" description="Low complexity" evidence="1">
    <location>
        <begin position="393"/>
        <end position="409"/>
    </location>
</feature>
<feature type="compositionally biased region" description="Low complexity" evidence="1">
    <location>
        <begin position="189"/>
        <end position="200"/>
    </location>
</feature>
<dbReference type="Pfam" id="PF00226">
    <property type="entry name" value="DnaJ"/>
    <property type="match status" value="1"/>
</dbReference>
<name>A0A2V1D839_9PLEO</name>
<dbReference type="STRING" id="97972.A0A2V1D839"/>
<dbReference type="InterPro" id="IPR001623">
    <property type="entry name" value="DnaJ_domain"/>
</dbReference>
<gene>
    <name evidence="3" type="ORF">DM02DRAFT_196195</name>
</gene>
<evidence type="ECO:0000313" key="4">
    <source>
        <dbReference type="Proteomes" id="UP000244855"/>
    </source>
</evidence>
<feature type="compositionally biased region" description="Acidic residues" evidence="1">
    <location>
        <begin position="571"/>
        <end position="580"/>
    </location>
</feature>
<accession>A0A2V1D839</accession>
<dbReference type="InterPro" id="IPR051964">
    <property type="entry name" value="Chaperone_stress_response"/>
</dbReference>
<feature type="compositionally biased region" description="Basic and acidic residues" evidence="1">
    <location>
        <begin position="506"/>
        <end position="515"/>
    </location>
</feature>
<dbReference type="PANTHER" id="PTHR44029">
    <property type="entry name" value="DNAJ HOMOLOG SUBFAMILY C MEMBER 21"/>
    <property type="match status" value="1"/>
</dbReference>
<organism evidence="3 4">
    <name type="scientific">Periconia macrospinosa</name>
    <dbReference type="NCBI Taxonomy" id="97972"/>
    <lineage>
        <taxon>Eukaryota</taxon>
        <taxon>Fungi</taxon>
        <taxon>Dikarya</taxon>
        <taxon>Ascomycota</taxon>
        <taxon>Pezizomycotina</taxon>
        <taxon>Dothideomycetes</taxon>
        <taxon>Pleosporomycetidae</taxon>
        <taxon>Pleosporales</taxon>
        <taxon>Massarineae</taxon>
        <taxon>Periconiaceae</taxon>
        <taxon>Periconia</taxon>
    </lineage>
</organism>
<dbReference type="InterPro" id="IPR036869">
    <property type="entry name" value="J_dom_sf"/>
</dbReference>
<feature type="compositionally biased region" description="Basic and acidic residues" evidence="1">
    <location>
        <begin position="159"/>
        <end position="168"/>
    </location>
</feature>
<dbReference type="SUPFAM" id="SSF46565">
    <property type="entry name" value="Chaperone J-domain"/>
    <property type="match status" value="1"/>
</dbReference>
<reference evidence="3 4" key="1">
    <citation type="journal article" date="2018" name="Sci. Rep.">
        <title>Comparative genomics provides insights into the lifestyle and reveals functional heterogeneity of dark septate endophytic fungi.</title>
        <authorList>
            <person name="Knapp D.G."/>
            <person name="Nemeth J.B."/>
            <person name="Barry K."/>
            <person name="Hainaut M."/>
            <person name="Henrissat B."/>
            <person name="Johnson J."/>
            <person name="Kuo A."/>
            <person name="Lim J.H.P."/>
            <person name="Lipzen A."/>
            <person name="Nolan M."/>
            <person name="Ohm R.A."/>
            <person name="Tamas L."/>
            <person name="Grigoriev I.V."/>
            <person name="Spatafora J.W."/>
            <person name="Nagy L.G."/>
            <person name="Kovacs G.M."/>
        </authorList>
    </citation>
    <scope>NUCLEOTIDE SEQUENCE [LARGE SCALE GENOMIC DNA]</scope>
    <source>
        <strain evidence="3 4">DSE2036</strain>
    </source>
</reference>
<dbReference type="Proteomes" id="UP000244855">
    <property type="component" value="Unassembled WGS sequence"/>
</dbReference>
<dbReference type="EMBL" id="KZ805541">
    <property type="protein sequence ID" value="PVH94297.1"/>
    <property type="molecule type" value="Genomic_DNA"/>
</dbReference>
<feature type="compositionally biased region" description="Pro residues" evidence="1">
    <location>
        <begin position="113"/>
        <end position="128"/>
    </location>
</feature>
<dbReference type="InterPro" id="IPR018253">
    <property type="entry name" value="DnaJ_domain_CS"/>
</dbReference>
<dbReference type="SMART" id="SM00271">
    <property type="entry name" value="DnaJ"/>
    <property type="match status" value="1"/>
</dbReference>
<feature type="compositionally biased region" description="Polar residues" evidence="1">
    <location>
        <begin position="303"/>
        <end position="346"/>
    </location>
</feature>
<dbReference type="CDD" id="cd06257">
    <property type="entry name" value="DnaJ"/>
    <property type="match status" value="1"/>
</dbReference>
<dbReference type="PANTHER" id="PTHR44029:SF1">
    <property type="entry name" value="DNAJ HOMOLOG SUBFAMILY C MEMBER 21"/>
    <property type="match status" value="1"/>
</dbReference>
<dbReference type="PROSITE" id="PS00636">
    <property type="entry name" value="DNAJ_1"/>
    <property type="match status" value="1"/>
</dbReference>
<dbReference type="PROSITE" id="PS50076">
    <property type="entry name" value="DNAJ_2"/>
    <property type="match status" value="1"/>
</dbReference>
<feature type="region of interest" description="Disordered" evidence="1">
    <location>
        <begin position="638"/>
        <end position="673"/>
    </location>
</feature>
<feature type="compositionally biased region" description="Polar residues" evidence="1">
    <location>
        <begin position="583"/>
        <end position="608"/>
    </location>
</feature>
<sequence>MAKIDDSKDYYATLGVPKDADEGTIKRAKRALVLIHHPDRNLGREDVAKKMFQEVQAAYEVLVDREARAKYDAARKKKLEGAVPPYVPRNSRPAAGTRNSYSAAPGGTYYNRAPPPKPTPQQYPPPRPKTQKGPGSFYNNGADRFTHANFRPPPTAQRPDAREKEPEAKANVFTAWQKMKTPRADTARNYDPNNPNNRPRSYTQNNPNGTPFGRSNSTRAPSDKKGFNPGTPGGDEGQAKSSYRSNYERPAASPVFDENTSRSPKAQPMAEDVPFAEANRFRTPYSSTKAGERTSMYGDGIGRSSSLRNSPTHGQRSTATNDAGFNSDSGRPKQRSSYTGPQQNTRFPHMYDSSDDDEAEDFRTGTKHRGPPPAEPQQSKWGQGAFGAQQRPSSSDASSSAFKSRSAESINNINMKFSPSDWHGKFEGQSDYFAPSVPKVSTTKGRTSPTRGRQHQRSATEKGPFAGVQSQPPPISPFSRSQSSQMPPPPSGPPPTEQAPHATKFAQEKWAETFKEPSWALPLKTKDTSPRRGSATTKRTNPARKPSAVPENNAGVGKQTSKPKPKYQAFAEDDAMDIDTEPPSATETSIPKSTGTGTTAKNNTQTKSAVPASQPAAPGLNLNGMKTVEPFTQADTGLSGLGALGDQLPFPSQASNDHPLKLNNPRQMKYPPVPAAPAVPTTLDPTATNEYLKQFEGYVRQYRQYRSALTAHLAARNEEFDNLDDNFVRQRGERTQKLGFASYLHKNKEDEGVLEAFKYAQELHIKALEQCDDVRRKASKQSQFSSV</sequence>
<dbReference type="AlphaFoldDB" id="A0A2V1D839"/>
<dbReference type="GO" id="GO:0005737">
    <property type="term" value="C:cytoplasm"/>
    <property type="evidence" value="ECO:0007669"/>
    <property type="project" value="TreeGrafter"/>
</dbReference>
<feature type="compositionally biased region" description="Pro residues" evidence="1">
    <location>
        <begin position="486"/>
        <end position="497"/>
    </location>
</feature>
<feature type="region of interest" description="Disordered" evidence="1">
    <location>
        <begin position="75"/>
        <end position="624"/>
    </location>
</feature>
<proteinExistence type="predicted"/>
<feature type="compositionally biased region" description="Polar residues" evidence="1">
    <location>
        <begin position="439"/>
        <end position="451"/>
    </location>
</feature>